<dbReference type="NCBIfam" id="TIGR01509">
    <property type="entry name" value="HAD-SF-IA-v3"/>
    <property type="match status" value="1"/>
</dbReference>
<dbReference type="InterPro" id="IPR036412">
    <property type="entry name" value="HAD-like_sf"/>
</dbReference>
<dbReference type="GO" id="GO:0046872">
    <property type="term" value="F:metal ion binding"/>
    <property type="evidence" value="ECO:0007669"/>
    <property type="project" value="UniProtKB-KW"/>
</dbReference>
<evidence type="ECO:0000313" key="4">
    <source>
        <dbReference type="EMBL" id="KMY51182.1"/>
    </source>
</evidence>
<proteinExistence type="inferred from homology"/>
<dbReference type="InterPro" id="IPR041492">
    <property type="entry name" value="HAD_2"/>
</dbReference>
<comment type="caution">
    <text evidence="4">The sequence shown here is derived from an EMBL/GenBank/DDBJ whole genome shotgun (WGS) entry which is preliminary data.</text>
</comment>
<dbReference type="RefSeq" id="WP_049682530.1">
    <property type="nucleotide sequence ID" value="NZ_LFZW01000001.1"/>
</dbReference>
<dbReference type="Gene3D" id="1.10.150.240">
    <property type="entry name" value="Putative phosphatase, domain 2"/>
    <property type="match status" value="1"/>
</dbReference>
<dbReference type="STRING" id="1679170.AC625_17905"/>
<evidence type="ECO:0000313" key="5">
    <source>
        <dbReference type="Proteomes" id="UP000037146"/>
    </source>
</evidence>
<dbReference type="Gene3D" id="3.40.50.1000">
    <property type="entry name" value="HAD superfamily/HAD-like"/>
    <property type="match status" value="1"/>
</dbReference>
<dbReference type="FunFam" id="3.40.50.1000:FF:000036">
    <property type="entry name" value="HAD family hydrolase"/>
    <property type="match status" value="1"/>
</dbReference>
<dbReference type="InterPro" id="IPR023214">
    <property type="entry name" value="HAD_sf"/>
</dbReference>
<dbReference type="PANTHER" id="PTHR18901">
    <property type="entry name" value="2-DEOXYGLUCOSE-6-PHOSPHATE PHOSPHATASE 2"/>
    <property type="match status" value="1"/>
</dbReference>
<dbReference type="PANTHER" id="PTHR18901:SF38">
    <property type="entry name" value="PSEUDOURIDINE-5'-PHOSPHATASE"/>
    <property type="match status" value="1"/>
</dbReference>
<keyword evidence="3 4" id="KW-0378">Hydrolase</keyword>
<sequence length="219" mass="25094">MILIKAVIFDFDGLILDTETVWYDAYRETLDLYKVKLPLEQFVTCIGTDDTELFRYCQEQLGENCNIEEIEEKAKSIHKDKMKTPLAREGVKEYLEEASKLKYKIALASSSTKEWVTNYLDELGLLHYFDFIISRDDVEKVKPAPDLYLKAIEVLKIDPKEAVAFEDSLNGLQSALTAGLKCVIVPNPVTEALAFENHHLRLQSMSEKSLIDVIKLIER</sequence>
<dbReference type="GO" id="GO:0016787">
    <property type="term" value="F:hydrolase activity"/>
    <property type="evidence" value="ECO:0007669"/>
    <property type="project" value="UniProtKB-KW"/>
</dbReference>
<dbReference type="SFLD" id="SFLDG01135">
    <property type="entry name" value="C1.5.6:_HAD__Beta-PGM__Phospha"/>
    <property type="match status" value="1"/>
</dbReference>
<keyword evidence="2" id="KW-0479">Metal-binding</keyword>
<dbReference type="PATRIC" id="fig|1679170.3.peg.4064"/>
<dbReference type="SFLD" id="SFLDG01129">
    <property type="entry name" value="C1.5:_HAD__Beta-PGM__Phosphata"/>
    <property type="match status" value="1"/>
</dbReference>
<evidence type="ECO:0000256" key="1">
    <source>
        <dbReference type="ARBA" id="ARBA00006171"/>
    </source>
</evidence>
<dbReference type="Pfam" id="PF13419">
    <property type="entry name" value="HAD_2"/>
    <property type="match status" value="1"/>
</dbReference>
<dbReference type="CDD" id="cd16423">
    <property type="entry name" value="HAD_BPGM-like"/>
    <property type="match status" value="1"/>
</dbReference>
<keyword evidence="5" id="KW-1185">Reference proteome</keyword>
<protein>
    <submittedName>
        <fullName evidence="4">HAD family hydrolase</fullName>
    </submittedName>
</protein>
<dbReference type="Proteomes" id="UP000037146">
    <property type="component" value="Unassembled WGS sequence"/>
</dbReference>
<dbReference type="SUPFAM" id="SSF56784">
    <property type="entry name" value="HAD-like"/>
    <property type="match status" value="1"/>
</dbReference>
<evidence type="ECO:0000256" key="2">
    <source>
        <dbReference type="ARBA" id="ARBA00022723"/>
    </source>
</evidence>
<dbReference type="SFLD" id="SFLDS00003">
    <property type="entry name" value="Haloacid_Dehalogenase"/>
    <property type="match status" value="1"/>
</dbReference>
<dbReference type="PRINTS" id="PR00413">
    <property type="entry name" value="HADHALOGNASE"/>
</dbReference>
<dbReference type="AlphaFoldDB" id="A0A0K9GY55"/>
<gene>
    <name evidence="4" type="ORF">AC625_17905</name>
</gene>
<organism evidence="4 5">
    <name type="scientific">Peribacillus loiseleuriae</name>
    <dbReference type="NCBI Taxonomy" id="1679170"/>
    <lineage>
        <taxon>Bacteria</taxon>
        <taxon>Bacillati</taxon>
        <taxon>Bacillota</taxon>
        <taxon>Bacilli</taxon>
        <taxon>Bacillales</taxon>
        <taxon>Bacillaceae</taxon>
        <taxon>Peribacillus</taxon>
    </lineage>
</organism>
<dbReference type="InterPro" id="IPR023198">
    <property type="entry name" value="PGP-like_dom2"/>
</dbReference>
<dbReference type="InterPro" id="IPR006439">
    <property type="entry name" value="HAD-SF_hydro_IA"/>
</dbReference>
<accession>A0A0K9GY55</accession>
<evidence type="ECO:0000256" key="3">
    <source>
        <dbReference type="ARBA" id="ARBA00022801"/>
    </source>
</evidence>
<name>A0A0K9GY55_9BACI</name>
<dbReference type="EMBL" id="LFZW01000001">
    <property type="protein sequence ID" value="KMY51182.1"/>
    <property type="molecule type" value="Genomic_DNA"/>
</dbReference>
<comment type="similarity">
    <text evidence="1">Belongs to the HAD-like hydrolase superfamily. CbbY/CbbZ/Gph/YieH family.</text>
</comment>
<reference evidence="5" key="1">
    <citation type="submission" date="2015-07" db="EMBL/GenBank/DDBJ databases">
        <title>Genome sequencing project for genomic taxonomy and phylogenomics of Bacillus-like bacteria.</title>
        <authorList>
            <person name="Liu B."/>
            <person name="Wang J."/>
            <person name="Zhu Y."/>
            <person name="Liu G."/>
            <person name="Chen Q."/>
            <person name="Chen Z."/>
            <person name="Lan J."/>
            <person name="Che J."/>
            <person name="Ge C."/>
            <person name="Shi H."/>
            <person name="Pan Z."/>
            <person name="Liu X."/>
        </authorList>
    </citation>
    <scope>NUCLEOTIDE SEQUENCE [LARGE SCALE GENOMIC DNA]</scope>
    <source>
        <strain evidence="5">FJAT-27997</strain>
    </source>
</reference>